<evidence type="ECO:0000256" key="1">
    <source>
        <dbReference type="SAM" id="MobiDB-lite"/>
    </source>
</evidence>
<name>A0A5D3BDD5_CUCMM</name>
<dbReference type="EMBL" id="SSTD01018585">
    <property type="protein sequence ID" value="TYJ97782.1"/>
    <property type="molecule type" value="Genomic_DNA"/>
</dbReference>
<reference evidence="4 5" key="1">
    <citation type="submission" date="2019-08" db="EMBL/GenBank/DDBJ databases">
        <title>Draft genome sequences of two oriental melons (Cucumis melo L. var makuwa).</title>
        <authorList>
            <person name="Kwon S.-Y."/>
        </authorList>
    </citation>
    <scope>NUCLEOTIDE SEQUENCE [LARGE SCALE GENOMIC DNA]</scope>
    <source>
        <strain evidence="5">cv. Chang Bougi</strain>
        <strain evidence="4">cv. SW 3</strain>
        <tissue evidence="3">Leaf</tissue>
    </source>
</reference>
<dbReference type="AlphaFoldDB" id="A0A5D3BDD5"/>
<accession>A0A5D3BDD5</accession>
<feature type="region of interest" description="Disordered" evidence="1">
    <location>
        <begin position="1"/>
        <end position="34"/>
    </location>
</feature>
<comment type="caution">
    <text evidence="3">The sequence shown here is derived from an EMBL/GenBank/DDBJ whole genome shotgun (WGS) entry which is preliminary data.</text>
</comment>
<protein>
    <submittedName>
        <fullName evidence="3">Uncharacterized protein</fullName>
    </submittedName>
</protein>
<proteinExistence type="predicted"/>
<evidence type="ECO:0000313" key="3">
    <source>
        <dbReference type="EMBL" id="TYJ97782.1"/>
    </source>
</evidence>
<dbReference type="EMBL" id="SSTE01010896">
    <property type="protein sequence ID" value="KAA0052186.1"/>
    <property type="molecule type" value="Genomic_DNA"/>
</dbReference>
<evidence type="ECO:0000313" key="2">
    <source>
        <dbReference type="EMBL" id="KAA0052186.1"/>
    </source>
</evidence>
<evidence type="ECO:0000313" key="4">
    <source>
        <dbReference type="Proteomes" id="UP000321393"/>
    </source>
</evidence>
<dbReference type="Proteomes" id="UP000321393">
    <property type="component" value="Unassembled WGS sequence"/>
</dbReference>
<organism evidence="3 5">
    <name type="scientific">Cucumis melo var. makuwa</name>
    <name type="common">Oriental melon</name>
    <dbReference type="NCBI Taxonomy" id="1194695"/>
    <lineage>
        <taxon>Eukaryota</taxon>
        <taxon>Viridiplantae</taxon>
        <taxon>Streptophyta</taxon>
        <taxon>Embryophyta</taxon>
        <taxon>Tracheophyta</taxon>
        <taxon>Spermatophyta</taxon>
        <taxon>Magnoliopsida</taxon>
        <taxon>eudicotyledons</taxon>
        <taxon>Gunneridae</taxon>
        <taxon>Pentapetalae</taxon>
        <taxon>rosids</taxon>
        <taxon>fabids</taxon>
        <taxon>Cucurbitales</taxon>
        <taxon>Cucurbitaceae</taxon>
        <taxon>Benincaseae</taxon>
        <taxon>Cucumis</taxon>
    </lineage>
</organism>
<evidence type="ECO:0000313" key="5">
    <source>
        <dbReference type="Proteomes" id="UP000321947"/>
    </source>
</evidence>
<sequence>MTVGGKDIWSPPSKGDVCPKAPLQKTTRNPEPSQWVGEKVVSNFFKKTALCVMEDIQDKIM</sequence>
<gene>
    <name evidence="3" type="ORF">E5676_scaffold3341G00070</name>
    <name evidence="2" type="ORF">E6C27_scaffold1855G00100</name>
</gene>
<dbReference type="Proteomes" id="UP000321947">
    <property type="component" value="Unassembled WGS sequence"/>
</dbReference>